<dbReference type="PANTHER" id="PTHR20873:SF0">
    <property type="entry name" value="L-SERYL-TRNA(SEC) KINASE"/>
    <property type="match status" value="1"/>
</dbReference>
<dbReference type="PANTHER" id="PTHR20873">
    <property type="entry name" value="L-SERYL-TRNA(SEC) KINASE"/>
    <property type="match status" value="1"/>
</dbReference>
<dbReference type="GO" id="GO:0016301">
    <property type="term" value="F:kinase activity"/>
    <property type="evidence" value="ECO:0007669"/>
    <property type="project" value="TreeGrafter"/>
</dbReference>
<dbReference type="Pfam" id="PF08433">
    <property type="entry name" value="KTI12"/>
    <property type="match status" value="1"/>
</dbReference>
<keyword evidence="4" id="KW-1185">Reference proteome</keyword>
<evidence type="ECO:0000313" key="3">
    <source>
        <dbReference type="EMBL" id="VDO05082.1"/>
    </source>
</evidence>
<keyword evidence="2" id="KW-0067">ATP-binding</keyword>
<dbReference type="EMBL" id="UZAE01012423">
    <property type="protein sequence ID" value="VDO05082.1"/>
    <property type="molecule type" value="Genomic_DNA"/>
</dbReference>
<evidence type="ECO:0000256" key="2">
    <source>
        <dbReference type="ARBA" id="ARBA00022840"/>
    </source>
</evidence>
<name>A0A0R3TNF0_RODNA</name>
<dbReference type="GO" id="GO:0005524">
    <property type="term" value="F:ATP binding"/>
    <property type="evidence" value="ECO:0007669"/>
    <property type="project" value="UniProtKB-KW"/>
</dbReference>
<reference evidence="5" key="1">
    <citation type="submission" date="2017-02" db="UniProtKB">
        <authorList>
            <consortium name="WormBaseParasite"/>
        </authorList>
    </citation>
    <scope>IDENTIFICATION</scope>
</reference>
<gene>
    <name evidence="3" type="ORF">HNAJ_LOCUS8899</name>
</gene>
<dbReference type="InterPro" id="IPR027417">
    <property type="entry name" value="P-loop_NTPase"/>
</dbReference>
<evidence type="ECO:0000256" key="1">
    <source>
        <dbReference type="ARBA" id="ARBA00022741"/>
    </source>
</evidence>
<dbReference type="STRING" id="102285.A0A0R3TNF0"/>
<sequence length="144" mass="16678">MRKQYYQLSKILKIAYMSVSLRTSLEICIKRNAERSSSVPESTIHRMNSRFQWPNAAIYPWERHNLELSSPMSDSIVEEIEGFVQSVLEQPLVFIDWEKLEAEKSMSREANKMNPIHFIDDVLRSLVNACVNSLSRSSSVARNL</sequence>
<dbReference type="GO" id="GO:0000049">
    <property type="term" value="F:tRNA binding"/>
    <property type="evidence" value="ECO:0007669"/>
    <property type="project" value="TreeGrafter"/>
</dbReference>
<reference evidence="3 4" key="2">
    <citation type="submission" date="2018-11" db="EMBL/GenBank/DDBJ databases">
        <authorList>
            <consortium name="Pathogen Informatics"/>
        </authorList>
    </citation>
    <scope>NUCLEOTIDE SEQUENCE [LARGE SCALE GENOMIC DNA]</scope>
</reference>
<dbReference type="Gene3D" id="3.40.50.300">
    <property type="entry name" value="P-loop containing nucleotide triphosphate hydrolases"/>
    <property type="match status" value="1"/>
</dbReference>
<dbReference type="AlphaFoldDB" id="A0A0R3TNF0"/>
<dbReference type="InterPro" id="IPR013641">
    <property type="entry name" value="KTI12/PSTK"/>
</dbReference>
<protein>
    <submittedName>
        <fullName evidence="5">Exocyst subunit Exo70 family protein</fullName>
    </submittedName>
</protein>
<evidence type="ECO:0000313" key="4">
    <source>
        <dbReference type="Proteomes" id="UP000278807"/>
    </source>
</evidence>
<dbReference type="WBParaSite" id="HNAJ_0000890301-mRNA-1">
    <property type="protein sequence ID" value="HNAJ_0000890301-mRNA-1"/>
    <property type="gene ID" value="HNAJ_0000890301"/>
</dbReference>
<dbReference type="Proteomes" id="UP000278807">
    <property type="component" value="Unassembled WGS sequence"/>
</dbReference>
<organism evidence="5">
    <name type="scientific">Rodentolepis nana</name>
    <name type="common">Dwarf tapeworm</name>
    <name type="synonym">Hymenolepis nana</name>
    <dbReference type="NCBI Taxonomy" id="102285"/>
    <lineage>
        <taxon>Eukaryota</taxon>
        <taxon>Metazoa</taxon>
        <taxon>Spiralia</taxon>
        <taxon>Lophotrochozoa</taxon>
        <taxon>Platyhelminthes</taxon>
        <taxon>Cestoda</taxon>
        <taxon>Eucestoda</taxon>
        <taxon>Cyclophyllidea</taxon>
        <taxon>Hymenolepididae</taxon>
        <taxon>Rodentolepis</taxon>
    </lineage>
</organism>
<keyword evidence="1" id="KW-0547">Nucleotide-binding</keyword>
<dbReference type="InterPro" id="IPR052648">
    <property type="entry name" value="Ser-tRNA(Sec)_kinase"/>
</dbReference>
<proteinExistence type="predicted"/>
<dbReference type="OrthoDB" id="9972657at2759"/>
<accession>A0A0R3TNF0</accession>
<evidence type="ECO:0000313" key="5">
    <source>
        <dbReference type="WBParaSite" id="HNAJ_0000890301-mRNA-1"/>
    </source>
</evidence>